<gene>
    <name evidence="1" type="ORF">H6A20_05965</name>
</gene>
<dbReference type="NCBIfam" id="TIGR01784">
    <property type="entry name" value="T_den_put_tspse"/>
    <property type="match status" value="1"/>
</dbReference>
<accession>A0A939BFF4</accession>
<name>A0A939BFF4_9CLOT</name>
<reference evidence="1" key="2">
    <citation type="journal article" date="2021" name="Sci. Rep.">
        <title>The distribution of antibiotic resistance genes in chicken gut microbiota commensals.</title>
        <authorList>
            <person name="Juricova H."/>
            <person name="Matiasovicova J."/>
            <person name="Kubasova T."/>
            <person name="Cejkova D."/>
            <person name="Rychlik I."/>
        </authorList>
    </citation>
    <scope>NUCLEOTIDE SEQUENCE</scope>
    <source>
        <strain evidence="1">An582</strain>
    </source>
</reference>
<evidence type="ECO:0000313" key="1">
    <source>
        <dbReference type="EMBL" id="MBM6948202.1"/>
    </source>
</evidence>
<sequence length="240" mass="28028">MQEDGIRLDVYAEESREDDIDMVYDIEPDKDGRETLRHILPKRARFYHAKIDADSLASGEDYGQLKNVAVIFISPYDPFQLNRMVYTIKNSCIEEPELSYEDGARTIFLYTKGTKGNPPEELRRLLKYLEDSREENAKDADLMAIHQMVQKVKHDREVSLEYMKIFERERMIREDGYTSGKEAELIGIIRRKRGKGLSAKEIAEWLELDEVYVQNVVDLLEKNPDADDPEIGQMCRENRN</sequence>
<dbReference type="Proteomes" id="UP000705508">
    <property type="component" value="Unassembled WGS sequence"/>
</dbReference>
<dbReference type="AlphaFoldDB" id="A0A939BFF4"/>
<dbReference type="EMBL" id="JACJKS010000006">
    <property type="protein sequence ID" value="MBM6948202.1"/>
    <property type="molecule type" value="Genomic_DNA"/>
</dbReference>
<evidence type="ECO:0000313" key="2">
    <source>
        <dbReference type="Proteomes" id="UP000705508"/>
    </source>
</evidence>
<organism evidence="1 2">
    <name type="scientific">Mordavella massiliensis</name>
    <dbReference type="NCBI Taxonomy" id="1871024"/>
    <lineage>
        <taxon>Bacteria</taxon>
        <taxon>Bacillati</taxon>
        <taxon>Bacillota</taxon>
        <taxon>Clostridia</taxon>
        <taxon>Eubacteriales</taxon>
        <taxon>Clostridiaceae</taxon>
        <taxon>Mordavella</taxon>
    </lineage>
</organism>
<dbReference type="InterPro" id="IPR010106">
    <property type="entry name" value="RpnA"/>
</dbReference>
<protein>
    <submittedName>
        <fullName evidence="1">Rpn family recombination-promoting nuclease/putative transposase</fullName>
    </submittedName>
</protein>
<dbReference type="RefSeq" id="WP_204906225.1">
    <property type="nucleotide sequence ID" value="NZ_JACJKS010000006.1"/>
</dbReference>
<reference evidence="1" key="1">
    <citation type="submission" date="2020-08" db="EMBL/GenBank/DDBJ databases">
        <authorList>
            <person name="Cejkova D."/>
            <person name="Kubasova T."/>
            <person name="Jahodarova E."/>
            <person name="Rychlik I."/>
        </authorList>
    </citation>
    <scope>NUCLEOTIDE SEQUENCE</scope>
    <source>
        <strain evidence="1">An582</strain>
    </source>
</reference>
<comment type="caution">
    <text evidence="1">The sequence shown here is derived from an EMBL/GenBank/DDBJ whole genome shotgun (WGS) entry which is preliminary data.</text>
</comment>
<proteinExistence type="predicted"/>